<dbReference type="OrthoDB" id="243313at2759"/>
<dbReference type="InterPro" id="IPR027417">
    <property type="entry name" value="P-loop_NTPase"/>
</dbReference>
<dbReference type="CDD" id="cd17871">
    <property type="entry name" value="GPN2"/>
    <property type="match status" value="1"/>
</dbReference>
<dbReference type="PANTHER" id="PTHR21231:SF3">
    <property type="entry name" value="GPN-LOOP GTPASE 2"/>
    <property type="match status" value="1"/>
</dbReference>
<keyword evidence="5 8" id="KW-0378">Hydrolase</keyword>
<dbReference type="EMBL" id="HG994590">
    <property type="protein sequence ID" value="CAF2807868.1"/>
    <property type="molecule type" value="Genomic_DNA"/>
</dbReference>
<dbReference type="PANTHER" id="PTHR21231">
    <property type="entry name" value="XPA-BINDING PROTEIN 1-RELATED"/>
    <property type="match status" value="1"/>
</dbReference>
<evidence type="ECO:0000256" key="6">
    <source>
        <dbReference type="ARBA" id="ARBA00023134"/>
    </source>
</evidence>
<keyword evidence="6 8" id="KW-0342">GTP-binding</keyword>
<comment type="subunit">
    <text evidence="7">Heterodimers with GPN1 or GPN3. Binds to RNA polymerase II (RNAPII).</text>
</comment>
<dbReference type="GO" id="GO:0003924">
    <property type="term" value="F:GTPase activity"/>
    <property type="evidence" value="ECO:0007669"/>
    <property type="project" value="TreeGrafter"/>
</dbReference>
<evidence type="ECO:0000313" key="9">
    <source>
        <dbReference type="EMBL" id="CAF2807868.1"/>
    </source>
</evidence>
<accession>A0A7R8CJP3</accession>
<dbReference type="InterPro" id="IPR030231">
    <property type="entry name" value="Gpn2"/>
</dbReference>
<keyword evidence="10" id="KW-1185">Reference proteome</keyword>
<evidence type="ECO:0000256" key="1">
    <source>
        <dbReference type="ARBA" id="ARBA00003181"/>
    </source>
</evidence>
<dbReference type="Pfam" id="PF10178">
    <property type="entry name" value="PAC3"/>
    <property type="match status" value="1"/>
</dbReference>
<name>A0A7R8CJP3_LEPSM</name>
<evidence type="ECO:0000256" key="3">
    <source>
        <dbReference type="ARBA" id="ARBA00014588"/>
    </source>
</evidence>
<dbReference type="GO" id="GO:0005737">
    <property type="term" value="C:cytoplasm"/>
    <property type="evidence" value="ECO:0007669"/>
    <property type="project" value="TreeGrafter"/>
</dbReference>
<dbReference type="InterPro" id="IPR053720">
    <property type="entry name" value="Psm_Assembly_Chaperone"/>
</dbReference>
<dbReference type="SUPFAM" id="SSF52540">
    <property type="entry name" value="P-loop containing nucleoside triphosphate hydrolases"/>
    <property type="match status" value="1"/>
</dbReference>
<dbReference type="InterPro" id="IPR004130">
    <property type="entry name" value="Gpn"/>
</dbReference>
<dbReference type="Proteomes" id="UP000675881">
    <property type="component" value="Chromosome 11"/>
</dbReference>
<dbReference type="GO" id="GO:0043248">
    <property type="term" value="P:proteasome assembly"/>
    <property type="evidence" value="ECO:0007669"/>
    <property type="project" value="InterPro"/>
</dbReference>
<proteinExistence type="inferred from homology"/>
<evidence type="ECO:0000256" key="7">
    <source>
        <dbReference type="ARBA" id="ARBA00046611"/>
    </source>
</evidence>
<dbReference type="GO" id="GO:0005525">
    <property type="term" value="F:GTP binding"/>
    <property type="evidence" value="ECO:0007669"/>
    <property type="project" value="UniProtKB-KW"/>
</dbReference>
<dbReference type="Pfam" id="PF03029">
    <property type="entry name" value="ATP_bind_1"/>
    <property type="match status" value="1"/>
</dbReference>
<evidence type="ECO:0000313" key="10">
    <source>
        <dbReference type="Proteomes" id="UP000675881"/>
    </source>
</evidence>
<dbReference type="Gene3D" id="3.30.230.90">
    <property type="match status" value="1"/>
</dbReference>
<sequence length="407" mass="45587">MSLVDEDSLQLLDKLKISNSSERNVLSDVVITQFSNRTLVIVTQIGKPGSLFEVKRKDSCVEVKVVLGSQSEELLIAGRAFGEELELKRPTLSLIMVHFGQIVLGPPGSGKTTYVASMSELLRSLGRKVAIINLDPANESIGSEEYTPDINIGELIHLEDVMSSLSLGPNGALIYCMEFLESNVEWLIQSIKKIDMGTYIMIDCPGQVELYTHNTAVKSIIKKLESQPLDVRLAAVHLVDAHYCSDPGKYISVCLTSLNTMLQIELPHINVLSKVDLIEKYGKLRFNIDYYTEEIQEKMNKAITDLVDNYSLGYFIPLSVKCKEQMLVVRNAVDKANGYCFGSEEERNLKAMMSSAMGDADFEYNKTSFVRENYMDAEKSYNDEPEVKREKFGNDLDNIDISPGFQI</sequence>
<evidence type="ECO:0000256" key="4">
    <source>
        <dbReference type="ARBA" id="ARBA00022741"/>
    </source>
</evidence>
<keyword evidence="4 8" id="KW-0547">Nucleotide-binding</keyword>
<protein>
    <recommendedName>
        <fullName evidence="3 8">GPN-loop GTPase 2</fullName>
    </recommendedName>
</protein>
<evidence type="ECO:0000256" key="2">
    <source>
        <dbReference type="ARBA" id="ARBA00005290"/>
    </source>
</evidence>
<organism evidence="9 10">
    <name type="scientific">Lepeophtheirus salmonis</name>
    <name type="common">Salmon louse</name>
    <name type="synonym">Caligus salmonis</name>
    <dbReference type="NCBI Taxonomy" id="72036"/>
    <lineage>
        <taxon>Eukaryota</taxon>
        <taxon>Metazoa</taxon>
        <taxon>Ecdysozoa</taxon>
        <taxon>Arthropoda</taxon>
        <taxon>Crustacea</taxon>
        <taxon>Multicrustacea</taxon>
        <taxon>Hexanauplia</taxon>
        <taxon>Copepoda</taxon>
        <taxon>Siphonostomatoida</taxon>
        <taxon>Caligidae</taxon>
        <taxon>Lepeophtheirus</taxon>
    </lineage>
</organism>
<evidence type="ECO:0000256" key="5">
    <source>
        <dbReference type="ARBA" id="ARBA00022801"/>
    </source>
</evidence>
<reference evidence="9" key="1">
    <citation type="submission" date="2021-02" db="EMBL/GenBank/DDBJ databases">
        <authorList>
            <person name="Bekaert M."/>
        </authorList>
    </citation>
    <scope>NUCLEOTIDE SEQUENCE</scope>
    <source>
        <strain evidence="9">IoA-00</strain>
    </source>
</reference>
<evidence type="ECO:0000256" key="8">
    <source>
        <dbReference type="RuleBase" id="RU365059"/>
    </source>
</evidence>
<dbReference type="AlphaFoldDB" id="A0A7R8CJP3"/>
<comment type="function">
    <text evidence="1 8">Small GTPase required for proper localization of RNA polymerase II and III (RNAPII and RNAPIII). May act at an RNAP assembly step prior to nuclear import.</text>
</comment>
<dbReference type="Gene3D" id="3.40.50.300">
    <property type="entry name" value="P-loop containing nucleotide triphosphate hydrolases"/>
    <property type="match status" value="1"/>
</dbReference>
<gene>
    <name evidence="9" type="ORF">LSAA_3382</name>
</gene>
<dbReference type="InterPro" id="IPR018788">
    <property type="entry name" value="Proteasome_assmbl_chp_3"/>
</dbReference>
<dbReference type="FunFam" id="3.40.50.300:FF:000338">
    <property type="entry name" value="GPN-loop GTPase 2"/>
    <property type="match status" value="1"/>
</dbReference>
<comment type="similarity">
    <text evidence="2 8">Belongs to the GPN-loop GTPase family.</text>
</comment>